<name>A0A132MR07_9ACTN</name>
<organism evidence="1 2">
    <name type="scientific">Carbonactinospora thermoautotrophica</name>
    <dbReference type="NCBI Taxonomy" id="1469144"/>
    <lineage>
        <taxon>Bacteria</taxon>
        <taxon>Bacillati</taxon>
        <taxon>Actinomycetota</taxon>
        <taxon>Actinomycetes</taxon>
        <taxon>Kitasatosporales</taxon>
        <taxon>Carbonactinosporaceae</taxon>
        <taxon>Carbonactinospora</taxon>
    </lineage>
</organism>
<comment type="caution">
    <text evidence="1">The sequence shown here is derived from an EMBL/GenBank/DDBJ whole genome shotgun (WGS) entry which is preliminary data.</text>
</comment>
<evidence type="ECO:0000313" key="1">
    <source>
        <dbReference type="EMBL" id="KWX00160.1"/>
    </source>
</evidence>
<gene>
    <name evidence="1" type="ORF">TH66_14705</name>
</gene>
<dbReference type="EMBL" id="JYIJ01000018">
    <property type="protein sequence ID" value="KWX00160.1"/>
    <property type="molecule type" value="Genomic_DNA"/>
</dbReference>
<protein>
    <submittedName>
        <fullName evidence="1">Uncharacterized protein</fullName>
    </submittedName>
</protein>
<sequence>MWSDPTGDRYREDRLSRYLPAVITSGERVWWLRLRRRVDVLWQVRLLGEESLEDTALFEMSGVQYELWAAPPDRWRLRRGGRPAGLPLPRDERIIEGNRWYWLGPDDGVEWGDAADSAPPTFRHLFEPWTLLERCQVSETGAEPVAGRPARVVVARPRDGADVTDWGAGADSYRLHLDAELGVALRAEASGQGGVFQVEEVLELREEPDPAPDLFRFTPGPDDVLYRTGESGPGKLLPLEDAVRAARAAGFDLLLPYPLPEGARLRAWLHRPGAQPRVRVQVDLADGARVVLVQRVAGPGEKPLWGNTYVEVSGSLPQAEQVLAGLAPVS</sequence>
<accession>A0A132MR07</accession>
<proteinExistence type="predicted"/>
<dbReference type="PATRIC" id="fig|1469144.8.peg.1948"/>
<dbReference type="Gene3D" id="2.50.20.10">
    <property type="entry name" value="Lipoprotein localisation LolA/LolB/LppX"/>
    <property type="match status" value="1"/>
</dbReference>
<dbReference type="AlphaFoldDB" id="A0A132MR07"/>
<dbReference type="Proteomes" id="UP000070659">
    <property type="component" value="Unassembled WGS sequence"/>
</dbReference>
<evidence type="ECO:0000313" key="2">
    <source>
        <dbReference type="Proteomes" id="UP000070659"/>
    </source>
</evidence>
<reference evidence="1 2" key="1">
    <citation type="submission" date="2015-02" db="EMBL/GenBank/DDBJ databases">
        <title>Physiological reanalysis, assessment of diazotrophy, and genome sequences of multiple isolates of Streptomyces thermoautotrophicus.</title>
        <authorList>
            <person name="MacKellar D.C."/>
            <person name="Lieber L."/>
            <person name="Norman J."/>
            <person name="Bolger A."/>
            <person name="Tobin C."/>
            <person name="Murray J.W."/>
            <person name="Prell J."/>
        </authorList>
    </citation>
    <scope>NUCLEOTIDE SEQUENCE [LARGE SCALE GENOMIC DNA]</scope>
    <source>
        <strain evidence="1 2">UBT1</strain>
    </source>
</reference>